<reference evidence="2 3" key="1">
    <citation type="journal article" date="2018" name="Front. Microbiol.">
        <title>Prospects for Fungal Bioremediation of Acidic Radioactive Waste Sites: Characterization and Genome Sequence of Rhodotorula taiwanensis MD1149.</title>
        <authorList>
            <person name="Tkavc R."/>
            <person name="Matrosova V.Y."/>
            <person name="Grichenko O.E."/>
            <person name="Gostincar C."/>
            <person name="Volpe R.P."/>
            <person name="Klimenkova P."/>
            <person name="Gaidamakova E.K."/>
            <person name="Zhou C.E."/>
            <person name="Stewart B.J."/>
            <person name="Lyman M.G."/>
            <person name="Malfatti S.A."/>
            <person name="Rubinfeld B."/>
            <person name="Courtot M."/>
            <person name="Singh J."/>
            <person name="Dalgard C.L."/>
            <person name="Hamilton T."/>
            <person name="Frey K.G."/>
            <person name="Gunde-Cimerman N."/>
            <person name="Dugan L."/>
            <person name="Daly M.J."/>
        </authorList>
    </citation>
    <scope>NUCLEOTIDE SEQUENCE [LARGE SCALE GENOMIC DNA]</scope>
    <source>
        <strain evidence="2 3">MD1149</strain>
    </source>
</reference>
<accession>A0A2S5BFY0</accession>
<dbReference type="InterPro" id="IPR011333">
    <property type="entry name" value="SKP1/BTB/POZ_sf"/>
</dbReference>
<sequence>MSRLHVSLPPRRPRSSVSTAPTTQTTPRPAPSVAAHPSIVEAHQPQRDPQQLHSPLSTELSVDTSFEVRLVWDFDTNLAEVPAAGLASPPLDQVPLRGDWYFKIEHIAEPPSLGFGIPYTALPSAVSDQTISVTLSLSLLVDGKPHEIESAAWPPERLGPGTAAGPAPHAGHRLPLSLEELKTKIGNFAPFASLQRYRLNAVFKSTLAGTVTAQANSPFDDFSKALRIALADPNCLPETKSVRLVFPRTGADDLELWTTDAFLKRISPYFKAMLDSGCVETVPRRSKRARLEEPGLAAESVGETSNSWEDSDDETDAFVLKNGFTTTRTEDADQEYNQITIREASHTTYRAVFLYLQSGHIAFAPLRSSFATAGDPQAVGASREQYLRDYHQANRSLPWPASPKSVYRLAHLLQLSDLQKLALEALGSSLTVSCAIQEIFSPTAMAYDELRKLLRDFVLKHLTTIGSNPTFTAQKEKAKRGELEGPALVMMEFLTAILEAKK</sequence>
<comment type="caution">
    <text evidence="2">The sequence shown here is derived from an EMBL/GenBank/DDBJ whole genome shotgun (WGS) entry which is preliminary data.</text>
</comment>
<evidence type="ECO:0000313" key="2">
    <source>
        <dbReference type="EMBL" id="POY75675.1"/>
    </source>
</evidence>
<keyword evidence="3" id="KW-1185">Reference proteome</keyword>
<dbReference type="AlphaFoldDB" id="A0A2S5BFY0"/>
<gene>
    <name evidence="2" type="ORF">BMF94_1298</name>
</gene>
<evidence type="ECO:0000313" key="3">
    <source>
        <dbReference type="Proteomes" id="UP000237144"/>
    </source>
</evidence>
<dbReference type="OrthoDB" id="6359816at2759"/>
<dbReference type="Gene3D" id="3.30.710.10">
    <property type="entry name" value="Potassium Channel Kv1.1, Chain A"/>
    <property type="match status" value="1"/>
</dbReference>
<evidence type="ECO:0000256" key="1">
    <source>
        <dbReference type="SAM" id="MobiDB-lite"/>
    </source>
</evidence>
<name>A0A2S5BFY0_9BASI</name>
<feature type="compositionally biased region" description="Low complexity" evidence="1">
    <location>
        <begin position="1"/>
        <end position="27"/>
    </location>
</feature>
<dbReference type="STRING" id="741276.A0A2S5BFY0"/>
<protein>
    <recommendedName>
        <fullName evidence="4">BTB domain-containing protein</fullName>
    </recommendedName>
</protein>
<evidence type="ECO:0008006" key="4">
    <source>
        <dbReference type="Google" id="ProtNLM"/>
    </source>
</evidence>
<dbReference type="Proteomes" id="UP000237144">
    <property type="component" value="Unassembled WGS sequence"/>
</dbReference>
<feature type="region of interest" description="Disordered" evidence="1">
    <location>
        <begin position="1"/>
        <end position="36"/>
    </location>
</feature>
<dbReference type="EMBL" id="PJQD01000013">
    <property type="protein sequence ID" value="POY75675.1"/>
    <property type="molecule type" value="Genomic_DNA"/>
</dbReference>
<proteinExistence type="predicted"/>
<feature type="region of interest" description="Disordered" evidence="1">
    <location>
        <begin position="289"/>
        <end position="312"/>
    </location>
</feature>
<organism evidence="2 3">
    <name type="scientific">Rhodotorula taiwanensis</name>
    <dbReference type="NCBI Taxonomy" id="741276"/>
    <lineage>
        <taxon>Eukaryota</taxon>
        <taxon>Fungi</taxon>
        <taxon>Dikarya</taxon>
        <taxon>Basidiomycota</taxon>
        <taxon>Pucciniomycotina</taxon>
        <taxon>Microbotryomycetes</taxon>
        <taxon>Sporidiobolales</taxon>
        <taxon>Sporidiobolaceae</taxon>
        <taxon>Rhodotorula</taxon>
    </lineage>
</organism>